<evidence type="ECO:0000313" key="1">
    <source>
        <dbReference type="EMBL" id="CDW90533.1"/>
    </source>
</evidence>
<dbReference type="EMBL" id="CCKQ01018558">
    <property type="protein sequence ID" value="CDW90533.1"/>
    <property type="molecule type" value="Genomic_DNA"/>
</dbReference>
<organism evidence="1 2">
    <name type="scientific">Stylonychia lemnae</name>
    <name type="common">Ciliate</name>
    <dbReference type="NCBI Taxonomy" id="5949"/>
    <lineage>
        <taxon>Eukaryota</taxon>
        <taxon>Sar</taxon>
        <taxon>Alveolata</taxon>
        <taxon>Ciliophora</taxon>
        <taxon>Intramacronucleata</taxon>
        <taxon>Spirotrichea</taxon>
        <taxon>Stichotrichia</taxon>
        <taxon>Sporadotrichida</taxon>
        <taxon>Oxytrichidae</taxon>
        <taxon>Stylonychinae</taxon>
        <taxon>Stylonychia</taxon>
    </lineage>
</organism>
<dbReference type="Pfam" id="PF13714">
    <property type="entry name" value="PEP_mutase"/>
    <property type="match status" value="1"/>
</dbReference>
<dbReference type="CDD" id="cd00377">
    <property type="entry name" value="ICL_PEPM"/>
    <property type="match status" value="1"/>
</dbReference>
<dbReference type="InParanoid" id="A0A078BAG2"/>
<dbReference type="GO" id="GO:0016833">
    <property type="term" value="F:oxo-acid-lyase activity"/>
    <property type="evidence" value="ECO:0007669"/>
    <property type="project" value="UniProtKB-ARBA"/>
</dbReference>
<dbReference type="InterPro" id="IPR040442">
    <property type="entry name" value="Pyrv_kinase-like_dom_sf"/>
</dbReference>
<proteinExistence type="predicted"/>
<accession>A0A078BAG2</accession>
<dbReference type="OMA" id="DRIGYHA"/>
<reference evidence="1 2" key="1">
    <citation type="submission" date="2014-06" db="EMBL/GenBank/DDBJ databases">
        <authorList>
            <person name="Swart Estienne"/>
        </authorList>
    </citation>
    <scope>NUCLEOTIDE SEQUENCE [LARGE SCALE GENOMIC DNA]</scope>
    <source>
        <strain evidence="1 2">130c</strain>
    </source>
</reference>
<name>A0A078BAG2_STYLE</name>
<evidence type="ECO:0000313" key="2">
    <source>
        <dbReference type="Proteomes" id="UP000039865"/>
    </source>
</evidence>
<dbReference type="InterPro" id="IPR018523">
    <property type="entry name" value="Isocitrate_lyase_ph_CS"/>
</dbReference>
<keyword evidence="2" id="KW-1185">Reference proteome</keyword>
<dbReference type="PANTHER" id="PTHR42905:SF5">
    <property type="entry name" value="CARBOXYVINYL-CARBOXYPHOSPHONATE PHOSPHORYLMUTASE, CHLOROPLASTIC"/>
    <property type="match status" value="1"/>
</dbReference>
<keyword evidence="1" id="KW-0456">Lyase</keyword>
<protein>
    <submittedName>
        <fullName evidence="1">Methylisocitrate lyase</fullName>
    </submittedName>
</protein>
<dbReference type="OrthoDB" id="429143at2759"/>
<dbReference type="InterPro" id="IPR015813">
    <property type="entry name" value="Pyrv/PenolPyrv_kinase-like_dom"/>
</dbReference>
<dbReference type="SUPFAM" id="SSF51621">
    <property type="entry name" value="Phosphoenolpyruvate/pyruvate domain"/>
    <property type="match status" value="1"/>
</dbReference>
<dbReference type="PROSITE" id="PS00161">
    <property type="entry name" value="ISOCITRATE_LYASE"/>
    <property type="match status" value="1"/>
</dbReference>
<dbReference type="PANTHER" id="PTHR42905">
    <property type="entry name" value="PHOSPHOENOLPYRUVATE CARBOXYLASE"/>
    <property type="match status" value="1"/>
</dbReference>
<dbReference type="Proteomes" id="UP000039865">
    <property type="component" value="Unassembled WGS sequence"/>
</dbReference>
<dbReference type="AlphaFoldDB" id="A0A078BAG2"/>
<dbReference type="Gene3D" id="3.20.20.60">
    <property type="entry name" value="Phosphoenolpyruvate-binding domains"/>
    <property type="match status" value="2"/>
</dbReference>
<sequence>MPGAFNGLTARMMADLNFQATYISGAALSASRGVPDIGILGLENFTQLIEDVYVSSNLPIIADADTGFGEGEMCSRTVFAYNKAGAAGLHIEDQEFPKRCGHLDGKTLITIEDMKLKVKICADVRDKHSNGDFIVYAGADMIFPEGLQNTHEFEEVAQKLRNHKKDVYLLANMTEFGKTESIIFQQFSDMKYSCVIYPVSTLRIAMGAVQRFLVDLQKNGHATKSSLDSMLSRKDLYELLNYKPGEQYEYPSPKESKDNNISK</sequence>
<gene>
    <name evidence="1" type="primary">Contig4934.g5277</name>
    <name evidence="1" type="ORF">STYLEM_19677</name>
</gene>
<dbReference type="InterPro" id="IPR039556">
    <property type="entry name" value="ICL/PEPM"/>
</dbReference>